<gene>
    <name evidence="3" type="ORF">FHS56_001719</name>
</gene>
<dbReference type="AlphaFoldDB" id="A0A846MRJ7"/>
<keyword evidence="1" id="KW-0812">Transmembrane</keyword>
<keyword evidence="4" id="KW-1185">Reference proteome</keyword>
<sequence>MPRLTHHKSFLLAYRSSPYNEGSCFLADFHHANGDIYILCDANAAGQYAPQVSRQITDLLQTHIEQHVYKDPQELIDDARTLLNASSTIGQLPLPPQELSLGIVIWSNHQIFWHLQGSAVLYLKKGKHLLSFYAHTPTRRFLPKPHHMALVSTCPLLQEEVLKNHFLEATTASQAHKRTMQALTQSRFGKDVAACFIEFEEAELVESPQSAKRGIFTLLTVLAVLFVSVWIIHLVYSYQQQRKEAKEIEARQRALLEAKRIADSLRLVDQQPDSIIIHKVKAGETATSIAQKYNTTLDSLREWNDFVPLDKLYPGFRLRVKIKMLFTLPEAMTLEEVHQKYFKRWEKYGITVESLRRLNSTQSDSLKDVIPLGYSLMIPVWKPADSSTVSTDSNR</sequence>
<keyword evidence="1" id="KW-1133">Transmembrane helix</keyword>
<dbReference type="Proteomes" id="UP000537126">
    <property type="component" value="Unassembled WGS sequence"/>
</dbReference>
<evidence type="ECO:0000256" key="1">
    <source>
        <dbReference type="SAM" id="Phobius"/>
    </source>
</evidence>
<feature type="domain" description="LysM" evidence="2">
    <location>
        <begin position="276"/>
        <end position="320"/>
    </location>
</feature>
<dbReference type="InterPro" id="IPR036779">
    <property type="entry name" value="LysM_dom_sf"/>
</dbReference>
<organism evidence="3 4">
    <name type="scientific">Thermonema lapsum</name>
    <dbReference type="NCBI Taxonomy" id="28195"/>
    <lineage>
        <taxon>Bacteria</taxon>
        <taxon>Pseudomonadati</taxon>
        <taxon>Bacteroidota</taxon>
        <taxon>Cytophagia</taxon>
        <taxon>Cytophagales</taxon>
        <taxon>Thermonemataceae</taxon>
        <taxon>Thermonema</taxon>
    </lineage>
</organism>
<evidence type="ECO:0000313" key="4">
    <source>
        <dbReference type="Proteomes" id="UP000537126"/>
    </source>
</evidence>
<feature type="transmembrane region" description="Helical" evidence="1">
    <location>
        <begin position="215"/>
        <end position="236"/>
    </location>
</feature>
<accession>A0A846MRJ7</accession>
<dbReference type="RefSeq" id="WP_166919660.1">
    <property type="nucleotide sequence ID" value="NZ_JAASRN010000002.1"/>
</dbReference>
<dbReference type="SUPFAM" id="SSF54106">
    <property type="entry name" value="LysM domain"/>
    <property type="match status" value="1"/>
</dbReference>
<dbReference type="Pfam" id="PF01476">
    <property type="entry name" value="LysM"/>
    <property type="match status" value="1"/>
</dbReference>
<comment type="caution">
    <text evidence="3">The sequence shown here is derived from an EMBL/GenBank/DDBJ whole genome shotgun (WGS) entry which is preliminary data.</text>
</comment>
<dbReference type="InterPro" id="IPR018392">
    <property type="entry name" value="LysM"/>
</dbReference>
<name>A0A846MRJ7_9BACT</name>
<reference evidence="3 4" key="1">
    <citation type="submission" date="2020-03" db="EMBL/GenBank/DDBJ databases">
        <title>Genomic Encyclopedia of Type Strains, Phase IV (KMG-IV): sequencing the most valuable type-strain genomes for metagenomic binning, comparative biology and taxonomic classification.</title>
        <authorList>
            <person name="Goeker M."/>
        </authorList>
    </citation>
    <scope>NUCLEOTIDE SEQUENCE [LARGE SCALE GENOMIC DNA]</scope>
    <source>
        <strain evidence="3 4">DSM 5718</strain>
    </source>
</reference>
<dbReference type="Gene3D" id="3.10.350.10">
    <property type="entry name" value="LysM domain"/>
    <property type="match status" value="1"/>
</dbReference>
<proteinExistence type="predicted"/>
<dbReference type="CDD" id="cd00118">
    <property type="entry name" value="LysM"/>
    <property type="match status" value="1"/>
</dbReference>
<evidence type="ECO:0000259" key="2">
    <source>
        <dbReference type="PROSITE" id="PS51782"/>
    </source>
</evidence>
<dbReference type="PANTHER" id="PTHR33734:SF22">
    <property type="entry name" value="MEMBRANE-BOUND LYTIC MUREIN TRANSGLYCOSYLASE D"/>
    <property type="match status" value="1"/>
</dbReference>
<protein>
    <submittedName>
        <fullName evidence="3">LysM repeat protein</fullName>
    </submittedName>
</protein>
<dbReference type="EMBL" id="JAASRN010000002">
    <property type="protein sequence ID" value="NIK74206.1"/>
    <property type="molecule type" value="Genomic_DNA"/>
</dbReference>
<evidence type="ECO:0000313" key="3">
    <source>
        <dbReference type="EMBL" id="NIK74206.1"/>
    </source>
</evidence>
<dbReference type="SMART" id="SM00257">
    <property type="entry name" value="LysM"/>
    <property type="match status" value="1"/>
</dbReference>
<keyword evidence="1" id="KW-0472">Membrane</keyword>
<dbReference type="PANTHER" id="PTHR33734">
    <property type="entry name" value="LYSM DOMAIN-CONTAINING GPI-ANCHORED PROTEIN 2"/>
    <property type="match status" value="1"/>
</dbReference>
<dbReference type="PROSITE" id="PS51782">
    <property type="entry name" value="LYSM"/>
    <property type="match status" value="1"/>
</dbReference>